<keyword evidence="3" id="KW-1185">Reference proteome</keyword>
<proteinExistence type="predicted"/>
<dbReference type="Gene3D" id="3.40.430.10">
    <property type="entry name" value="Dihydrofolate Reductase, subunit A"/>
    <property type="match status" value="1"/>
</dbReference>
<dbReference type="RefSeq" id="WP_149841874.1">
    <property type="nucleotide sequence ID" value="NZ_VUOC01000004.1"/>
</dbReference>
<feature type="domain" description="Bacterial bifunctional deaminase-reductase C-terminal" evidence="1">
    <location>
        <begin position="18"/>
        <end position="180"/>
    </location>
</feature>
<dbReference type="Proteomes" id="UP000324611">
    <property type="component" value="Unassembled WGS sequence"/>
</dbReference>
<protein>
    <submittedName>
        <fullName evidence="2">Dihydrofolate reductase family protein</fullName>
    </submittedName>
</protein>
<dbReference type="EMBL" id="VUOC01000004">
    <property type="protein sequence ID" value="KAA2240697.1"/>
    <property type="molecule type" value="Genomic_DNA"/>
</dbReference>
<dbReference type="AlphaFoldDB" id="A0A5B2VR94"/>
<sequence length="188" mass="20245">MGKLIALINTTPDGFVGSEFVIADAEFHEYVHGLLANTQTVAFGRNTFELFQGVWPPILEGGSPHASQVKMARKLNDIDKTVFSSTLAATKWNNSIIVKSMDAEAINNFKQTSSMNMLTIGSPGLVAALTKLGLVDEYHFSIQPVIAGNEGGVRLFDKISMAARQPLQFVGATQLKSGVVIISYQKAG</sequence>
<evidence type="ECO:0000313" key="3">
    <source>
        <dbReference type="Proteomes" id="UP000324611"/>
    </source>
</evidence>
<gene>
    <name evidence="2" type="ORF">F0L74_31630</name>
</gene>
<dbReference type="GO" id="GO:0009231">
    <property type="term" value="P:riboflavin biosynthetic process"/>
    <property type="evidence" value="ECO:0007669"/>
    <property type="project" value="InterPro"/>
</dbReference>
<reference evidence="2 3" key="1">
    <citation type="submission" date="2019-09" db="EMBL/GenBank/DDBJ databases">
        <title>Chitinophaga ginsengihumi sp. nov., isolated from soil of ginseng rhizosphere.</title>
        <authorList>
            <person name="Lee J."/>
        </authorList>
    </citation>
    <scope>NUCLEOTIDE SEQUENCE [LARGE SCALE GENOMIC DNA]</scope>
    <source>
        <strain evidence="2 3">BN140078</strain>
    </source>
</reference>
<accession>A0A5B2VR94</accession>
<evidence type="ECO:0000259" key="1">
    <source>
        <dbReference type="Pfam" id="PF01872"/>
    </source>
</evidence>
<comment type="caution">
    <text evidence="2">The sequence shown here is derived from an EMBL/GenBank/DDBJ whole genome shotgun (WGS) entry which is preliminary data.</text>
</comment>
<dbReference type="Pfam" id="PF01872">
    <property type="entry name" value="RibD_C"/>
    <property type="match status" value="1"/>
</dbReference>
<dbReference type="InterPro" id="IPR002734">
    <property type="entry name" value="RibDG_C"/>
</dbReference>
<organism evidence="2 3">
    <name type="scientific">Chitinophaga agrisoli</name>
    <dbReference type="NCBI Taxonomy" id="2607653"/>
    <lineage>
        <taxon>Bacteria</taxon>
        <taxon>Pseudomonadati</taxon>
        <taxon>Bacteroidota</taxon>
        <taxon>Chitinophagia</taxon>
        <taxon>Chitinophagales</taxon>
        <taxon>Chitinophagaceae</taxon>
        <taxon>Chitinophaga</taxon>
    </lineage>
</organism>
<evidence type="ECO:0000313" key="2">
    <source>
        <dbReference type="EMBL" id="KAA2240697.1"/>
    </source>
</evidence>
<dbReference type="InterPro" id="IPR024072">
    <property type="entry name" value="DHFR-like_dom_sf"/>
</dbReference>
<dbReference type="GO" id="GO:0008703">
    <property type="term" value="F:5-amino-6-(5-phosphoribosylamino)uracil reductase activity"/>
    <property type="evidence" value="ECO:0007669"/>
    <property type="project" value="InterPro"/>
</dbReference>
<reference evidence="2 3" key="2">
    <citation type="submission" date="2019-09" db="EMBL/GenBank/DDBJ databases">
        <authorList>
            <person name="Jin C."/>
        </authorList>
    </citation>
    <scope>NUCLEOTIDE SEQUENCE [LARGE SCALE GENOMIC DNA]</scope>
    <source>
        <strain evidence="2 3">BN140078</strain>
    </source>
</reference>
<dbReference type="SUPFAM" id="SSF53597">
    <property type="entry name" value="Dihydrofolate reductase-like"/>
    <property type="match status" value="1"/>
</dbReference>
<name>A0A5B2VR94_9BACT</name>